<sequence>MTLFHPTCRARGVSTSYPPIWPTDLHSQPLPLLDLWGTSLITPYFTPPPVFLSPCYSECRLFPYEILKDVDTE</sequence>
<keyword evidence="2" id="KW-1185">Reference proteome</keyword>
<organism evidence="1 2">
    <name type="scientific">Portunus trituberculatus</name>
    <name type="common">Swimming crab</name>
    <name type="synonym">Neptunus trituberculatus</name>
    <dbReference type="NCBI Taxonomy" id="210409"/>
    <lineage>
        <taxon>Eukaryota</taxon>
        <taxon>Metazoa</taxon>
        <taxon>Ecdysozoa</taxon>
        <taxon>Arthropoda</taxon>
        <taxon>Crustacea</taxon>
        <taxon>Multicrustacea</taxon>
        <taxon>Malacostraca</taxon>
        <taxon>Eumalacostraca</taxon>
        <taxon>Eucarida</taxon>
        <taxon>Decapoda</taxon>
        <taxon>Pleocyemata</taxon>
        <taxon>Brachyura</taxon>
        <taxon>Eubrachyura</taxon>
        <taxon>Portunoidea</taxon>
        <taxon>Portunidae</taxon>
        <taxon>Portuninae</taxon>
        <taxon>Portunus</taxon>
    </lineage>
</organism>
<comment type="caution">
    <text evidence="1">The sequence shown here is derived from an EMBL/GenBank/DDBJ whole genome shotgun (WGS) entry which is preliminary data.</text>
</comment>
<reference evidence="1 2" key="1">
    <citation type="submission" date="2019-05" db="EMBL/GenBank/DDBJ databases">
        <title>Another draft genome of Portunus trituberculatus and its Hox gene families provides insights of decapod evolution.</title>
        <authorList>
            <person name="Jeong J.-H."/>
            <person name="Song I."/>
            <person name="Kim S."/>
            <person name="Choi T."/>
            <person name="Kim D."/>
            <person name="Ryu S."/>
            <person name="Kim W."/>
        </authorList>
    </citation>
    <scope>NUCLEOTIDE SEQUENCE [LARGE SCALE GENOMIC DNA]</scope>
    <source>
        <tissue evidence="1">Muscle</tissue>
    </source>
</reference>
<protein>
    <submittedName>
        <fullName evidence="1">Uncharacterized protein</fullName>
    </submittedName>
</protein>
<proteinExistence type="predicted"/>
<gene>
    <name evidence="1" type="ORF">E2C01_088062</name>
</gene>
<name>A0A5B7JDH5_PORTR</name>
<accession>A0A5B7JDH5</accession>
<evidence type="ECO:0000313" key="2">
    <source>
        <dbReference type="Proteomes" id="UP000324222"/>
    </source>
</evidence>
<dbReference type="Proteomes" id="UP000324222">
    <property type="component" value="Unassembled WGS sequence"/>
</dbReference>
<evidence type="ECO:0000313" key="1">
    <source>
        <dbReference type="EMBL" id="MPC92949.1"/>
    </source>
</evidence>
<dbReference type="AlphaFoldDB" id="A0A5B7JDH5"/>
<dbReference type="EMBL" id="VSRR010093081">
    <property type="protein sequence ID" value="MPC92949.1"/>
    <property type="molecule type" value="Genomic_DNA"/>
</dbReference>